<accession>A0A4Z1PD45</accession>
<dbReference type="OrthoDB" id="5344169at2759"/>
<feature type="compositionally biased region" description="Acidic residues" evidence="1">
    <location>
        <begin position="173"/>
        <end position="184"/>
    </location>
</feature>
<proteinExistence type="predicted"/>
<dbReference type="Proteomes" id="UP000298493">
    <property type="component" value="Unassembled WGS sequence"/>
</dbReference>
<feature type="region of interest" description="Disordered" evidence="1">
    <location>
        <begin position="173"/>
        <end position="206"/>
    </location>
</feature>
<evidence type="ECO:0000313" key="2">
    <source>
        <dbReference type="EMBL" id="TID23036.1"/>
    </source>
</evidence>
<protein>
    <submittedName>
        <fullName evidence="2">Gb</fullName>
    </submittedName>
</protein>
<reference evidence="2 3" key="1">
    <citation type="submission" date="2019-04" db="EMBL/GenBank/DDBJ databases">
        <title>High contiguity whole genome sequence and gene annotation resource for two Venturia nashicola isolates.</title>
        <authorList>
            <person name="Prokchorchik M."/>
            <person name="Won K."/>
            <person name="Lee Y."/>
            <person name="Choi E.D."/>
            <person name="Segonzac C."/>
            <person name="Sohn K.H."/>
        </authorList>
    </citation>
    <scope>NUCLEOTIDE SEQUENCE [LARGE SCALE GENOMIC DNA]</scope>
    <source>
        <strain evidence="2 3">PRI2</strain>
    </source>
</reference>
<evidence type="ECO:0000256" key="1">
    <source>
        <dbReference type="SAM" id="MobiDB-lite"/>
    </source>
</evidence>
<dbReference type="EMBL" id="SNSC02000007">
    <property type="protein sequence ID" value="TID23036.1"/>
    <property type="molecule type" value="Genomic_DNA"/>
</dbReference>
<dbReference type="AlphaFoldDB" id="A0A4Z1PD45"/>
<comment type="caution">
    <text evidence="2">The sequence shown here is derived from an EMBL/GenBank/DDBJ whole genome shotgun (WGS) entry which is preliminary data.</text>
</comment>
<gene>
    <name evidence="2" type="ORF">E6O75_ATG02210</name>
</gene>
<keyword evidence="3" id="KW-1185">Reference proteome</keyword>
<evidence type="ECO:0000313" key="3">
    <source>
        <dbReference type="Proteomes" id="UP000298493"/>
    </source>
</evidence>
<organism evidence="2 3">
    <name type="scientific">Venturia nashicola</name>
    <dbReference type="NCBI Taxonomy" id="86259"/>
    <lineage>
        <taxon>Eukaryota</taxon>
        <taxon>Fungi</taxon>
        <taxon>Dikarya</taxon>
        <taxon>Ascomycota</taxon>
        <taxon>Pezizomycotina</taxon>
        <taxon>Dothideomycetes</taxon>
        <taxon>Pleosporomycetidae</taxon>
        <taxon>Venturiales</taxon>
        <taxon>Venturiaceae</taxon>
        <taxon>Venturia</taxon>
    </lineage>
</organism>
<sequence>MSTKKAGIFGVIQESWRAFTPTEKRNIATYIAGIMLYKFGLEAFNGSIAALATNRECAYSLNRASTYGRVPQVTTVKRSSMTQPLARSRELAFTPVMAFLYSTYIMYAIACPPLGRYIDDVYNRSGGANGGDIRPAIRNVAGVQFTVLCAVALASTFIPKGAISFNPEMINGEELDNDLPDDADSMEKGKESAPSSLAKVQNEKET</sequence>
<name>A0A4Z1PD45_9PEZI</name>